<feature type="chain" id="PRO_5015672408" evidence="1">
    <location>
        <begin position="29"/>
        <end position="195"/>
    </location>
</feature>
<dbReference type="OrthoDB" id="5376804at2759"/>
<keyword evidence="1" id="KW-0732">Signal</keyword>
<proteinExistence type="predicted"/>
<keyword evidence="3" id="KW-1185">Reference proteome</keyword>
<organism evidence="2 3">
    <name type="scientific">Coniella lustricola</name>
    <dbReference type="NCBI Taxonomy" id="2025994"/>
    <lineage>
        <taxon>Eukaryota</taxon>
        <taxon>Fungi</taxon>
        <taxon>Dikarya</taxon>
        <taxon>Ascomycota</taxon>
        <taxon>Pezizomycotina</taxon>
        <taxon>Sordariomycetes</taxon>
        <taxon>Sordariomycetidae</taxon>
        <taxon>Diaporthales</taxon>
        <taxon>Schizoparmaceae</taxon>
        <taxon>Coniella</taxon>
    </lineage>
</organism>
<evidence type="ECO:0000256" key="1">
    <source>
        <dbReference type="SAM" id="SignalP"/>
    </source>
</evidence>
<evidence type="ECO:0000313" key="3">
    <source>
        <dbReference type="Proteomes" id="UP000241462"/>
    </source>
</evidence>
<feature type="signal peptide" evidence="1">
    <location>
        <begin position="1"/>
        <end position="28"/>
    </location>
</feature>
<sequence length="195" mass="21363">MGITIWLTWGQPLLKTSLFALLAHRLEGWSEDELAALGKPNDDGALDKLADGMKARLVENSRGLLRFSWEKSLPQTERQFGAKEQKCGNILTKLWCPPHCSQLTEPCRASMLDRIDPVLPHDGVILTPIEDCFATKLMLLNGPATAVCANHRSTAQISSANIPKPSQIQAHAYRGDSLLGARPGYPALEAVPSRK</sequence>
<name>A0A2T3A3B8_9PEZI</name>
<gene>
    <name evidence="2" type="ORF">BD289DRAFT_454452</name>
</gene>
<evidence type="ECO:0000313" key="2">
    <source>
        <dbReference type="EMBL" id="PSR82163.1"/>
    </source>
</evidence>
<dbReference type="AlphaFoldDB" id="A0A2T3A3B8"/>
<reference evidence="2 3" key="1">
    <citation type="journal article" date="2018" name="Mycol. Prog.">
        <title>Coniella lustricola, a new species from submerged detritus.</title>
        <authorList>
            <person name="Raudabaugh D.B."/>
            <person name="Iturriaga T."/>
            <person name="Carver A."/>
            <person name="Mondo S."/>
            <person name="Pangilinan J."/>
            <person name="Lipzen A."/>
            <person name="He G."/>
            <person name="Amirebrahimi M."/>
            <person name="Grigoriev I.V."/>
            <person name="Miller A.N."/>
        </authorList>
    </citation>
    <scope>NUCLEOTIDE SEQUENCE [LARGE SCALE GENOMIC DNA]</scope>
    <source>
        <strain evidence="2 3">B22-T-1</strain>
    </source>
</reference>
<accession>A0A2T3A3B8</accession>
<dbReference type="InParanoid" id="A0A2T3A3B8"/>
<dbReference type="EMBL" id="KZ678485">
    <property type="protein sequence ID" value="PSR82163.1"/>
    <property type="molecule type" value="Genomic_DNA"/>
</dbReference>
<dbReference type="Proteomes" id="UP000241462">
    <property type="component" value="Unassembled WGS sequence"/>
</dbReference>
<protein>
    <submittedName>
        <fullName evidence="2">Uncharacterized protein</fullName>
    </submittedName>
</protein>